<dbReference type="Gene3D" id="2.40.50.140">
    <property type="entry name" value="Nucleic acid-binding proteins"/>
    <property type="match status" value="1"/>
</dbReference>
<evidence type="ECO:0000256" key="1">
    <source>
        <dbReference type="ARBA" id="ARBA00007572"/>
    </source>
</evidence>
<gene>
    <name evidence="6" type="ORF">SAMN05216203_0826</name>
</gene>
<protein>
    <recommendedName>
        <fullName evidence="2">DNA ligase (ATP)</fullName>
        <ecNumber evidence="2">6.5.1.1</ecNumber>
    </recommendedName>
</protein>
<dbReference type="AlphaFoldDB" id="A0A1I6H3D8"/>
<dbReference type="InterPro" id="IPR014146">
    <property type="entry name" value="LigD_ligase_dom"/>
</dbReference>
<comment type="similarity">
    <text evidence="1">Belongs to the ATP-dependent DNA ligase family.</text>
</comment>
<accession>A0A1I6H3D8</accession>
<dbReference type="GO" id="GO:0006310">
    <property type="term" value="P:DNA recombination"/>
    <property type="evidence" value="ECO:0007669"/>
    <property type="project" value="InterPro"/>
</dbReference>
<dbReference type="STRING" id="650891.SAMN05216203_0826"/>
<dbReference type="Gene3D" id="3.30.1490.70">
    <property type="match status" value="1"/>
</dbReference>
<reference evidence="6 7" key="1">
    <citation type="submission" date="2016-10" db="EMBL/GenBank/DDBJ databases">
        <authorList>
            <person name="de Groot N.N."/>
        </authorList>
    </citation>
    <scope>NUCLEOTIDE SEQUENCE [LARGE SCALE GENOMIC DNA]</scope>
    <source>
        <strain evidence="6 7">CGMCC 1.9167</strain>
    </source>
</reference>
<name>A0A1I6H3D8_9GAMM</name>
<dbReference type="Pfam" id="PF01068">
    <property type="entry name" value="DNA_ligase_A_M"/>
    <property type="match status" value="1"/>
</dbReference>
<dbReference type="InterPro" id="IPR012310">
    <property type="entry name" value="DNA_ligase_ATP-dep_cent"/>
</dbReference>
<dbReference type="SUPFAM" id="SSF50249">
    <property type="entry name" value="Nucleic acid-binding proteins"/>
    <property type="match status" value="1"/>
</dbReference>
<keyword evidence="3 6" id="KW-0436">Ligase</keyword>
<evidence type="ECO:0000313" key="7">
    <source>
        <dbReference type="Proteomes" id="UP000198644"/>
    </source>
</evidence>
<dbReference type="SUPFAM" id="SSF56091">
    <property type="entry name" value="DNA ligase/mRNA capping enzyme, catalytic domain"/>
    <property type="match status" value="1"/>
</dbReference>
<dbReference type="EC" id="6.5.1.1" evidence="2"/>
<dbReference type="GO" id="GO:0006281">
    <property type="term" value="P:DNA repair"/>
    <property type="evidence" value="ECO:0007669"/>
    <property type="project" value="InterPro"/>
</dbReference>
<feature type="domain" description="ATP-dependent DNA ligase family profile" evidence="5">
    <location>
        <begin position="122"/>
        <end position="212"/>
    </location>
</feature>
<organism evidence="6 7">
    <name type="scientific">Marinobacter daqiaonensis</name>
    <dbReference type="NCBI Taxonomy" id="650891"/>
    <lineage>
        <taxon>Bacteria</taxon>
        <taxon>Pseudomonadati</taxon>
        <taxon>Pseudomonadota</taxon>
        <taxon>Gammaproteobacteria</taxon>
        <taxon>Pseudomonadales</taxon>
        <taxon>Marinobacteraceae</taxon>
        <taxon>Marinobacter</taxon>
    </lineage>
</organism>
<dbReference type="InterPro" id="IPR050191">
    <property type="entry name" value="ATP-dep_DNA_ligase"/>
</dbReference>
<keyword evidence="7" id="KW-1185">Reference proteome</keyword>
<dbReference type="NCBIfam" id="TIGR02779">
    <property type="entry name" value="NHEJ_ligase_lig"/>
    <property type="match status" value="1"/>
</dbReference>
<dbReference type="OrthoDB" id="9802472at2"/>
<dbReference type="GO" id="GO:0005524">
    <property type="term" value="F:ATP binding"/>
    <property type="evidence" value="ECO:0007669"/>
    <property type="project" value="InterPro"/>
</dbReference>
<proteinExistence type="inferred from homology"/>
<comment type="catalytic activity">
    <reaction evidence="4">
        <text>ATP + (deoxyribonucleotide)n-3'-hydroxyl + 5'-phospho-(deoxyribonucleotide)m = (deoxyribonucleotide)n+m + AMP + diphosphate.</text>
        <dbReference type="EC" id="6.5.1.1"/>
    </reaction>
</comment>
<dbReference type="PANTHER" id="PTHR45674:SF4">
    <property type="entry name" value="DNA LIGASE 1"/>
    <property type="match status" value="1"/>
</dbReference>
<evidence type="ECO:0000313" key="6">
    <source>
        <dbReference type="EMBL" id="SFR48930.1"/>
    </source>
</evidence>
<dbReference type="RefSeq" id="WP_092009130.1">
    <property type="nucleotide sequence ID" value="NZ_FOYW01000001.1"/>
</dbReference>
<evidence type="ECO:0000256" key="2">
    <source>
        <dbReference type="ARBA" id="ARBA00012727"/>
    </source>
</evidence>
<dbReference type="EMBL" id="FOYW01000001">
    <property type="protein sequence ID" value="SFR48930.1"/>
    <property type="molecule type" value="Genomic_DNA"/>
</dbReference>
<evidence type="ECO:0000256" key="4">
    <source>
        <dbReference type="ARBA" id="ARBA00034003"/>
    </source>
</evidence>
<dbReference type="PROSITE" id="PS50160">
    <property type="entry name" value="DNA_LIGASE_A3"/>
    <property type="match status" value="1"/>
</dbReference>
<sequence>MTDWRDRLQSSDRERLEKASFPDWMNAMKATLTADHFSSPEWIYEPKLDGERLLAYVHGSSPRLYSRNRKELNKSYPELVEALSEQAGNDMVIDGEVVAFRDGLSSFSRLQGRLGIQDPDEARDSGIGVYLYLFDLLYYDGYDLRALPLRTRKQLLKDALEFTDPIRFTTHRNEDGEKYYREACRKGWEGVIAKRADSPYRASRSRDWLKFKCVNQQELVIGGYTDPEGERTGFGALLLGYYEDGDFRYAGRVGTGFDEAMLKDLHDRLSKRVRQSSPFDDDTPGEGTATHWVRPDLVCEVGFTEWTRDGRLRHPRFLGLREDKSASKVRRERPE</sequence>
<dbReference type="Pfam" id="PF04679">
    <property type="entry name" value="DNA_ligase_A_C"/>
    <property type="match status" value="1"/>
</dbReference>
<dbReference type="CDD" id="cd07906">
    <property type="entry name" value="Adenylation_DNA_ligase_LigD_LigC"/>
    <property type="match status" value="1"/>
</dbReference>
<dbReference type="Gene3D" id="3.30.470.30">
    <property type="entry name" value="DNA ligase/mRNA capping enzyme"/>
    <property type="match status" value="1"/>
</dbReference>
<dbReference type="GO" id="GO:0003910">
    <property type="term" value="F:DNA ligase (ATP) activity"/>
    <property type="evidence" value="ECO:0007669"/>
    <property type="project" value="UniProtKB-EC"/>
</dbReference>
<dbReference type="Proteomes" id="UP000198644">
    <property type="component" value="Unassembled WGS sequence"/>
</dbReference>
<dbReference type="PANTHER" id="PTHR45674">
    <property type="entry name" value="DNA LIGASE 1/3 FAMILY MEMBER"/>
    <property type="match status" value="1"/>
</dbReference>
<evidence type="ECO:0000256" key="3">
    <source>
        <dbReference type="ARBA" id="ARBA00022598"/>
    </source>
</evidence>
<dbReference type="CDD" id="cd07971">
    <property type="entry name" value="OBF_DNA_ligase_LigD"/>
    <property type="match status" value="1"/>
</dbReference>
<dbReference type="InterPro" id="IPR012340">
    <property type="entry name" value="NA-bd_OB-fold"/>
</dbReference>
<evidence type="ECO:0000259" key="5">
    <source>
        <dbReference type="PROSITE" id="PS50160"/>
    </source>
</evidence>
<dbReference type="InterPro" id="IPR012309">
    <property type="entry name" value="DNA_ligase_ATP-dep_C"/>
</dbReference>